<dbReference type="SUPFAM" id="SSF52402">
    <property type="entry name" value="Adenine nucleotide alpha hydrolases-like"/>
    <property type="match status" value="1"/>
</dbReference>
<evidence type="ECO:0000256" key="1">
    <source>
        <dbReference type="ARBA" id="ARBA00022598"/>
    </source>
</evidence>
<keyword evidence="4 6" id="KW-0067">ATP-binding</keyword>
<protein>
    <recommendedName>
        <fullName evidence="6">tRNA(Ile)-lysidine synthase</fullName>
        <ecNumber evidence="6">6.3.4.19</ecNumber>
    </recommendedName>
    <alternativeName>
        <fullName evidence="6">tRNA(Ile)-2-lysyl-cytidine synthase</fullName>
    </alternativeName>
    <alternativeName>
        <fullName evidence="6">tRNA(Ile)-lysidine synthetase</fullName>
    </alternativeName>
</protein>
<keyword evidence="9" id="KW-1185">Reference proteome</keyword>
<comment type="subcellular location">
    <subcellularLocation>
        <location evidence="6">Cytoplasm</location>
    </subcellularLocation>
</comment>
<sequence>MPLDPDLAAAARAAGRLCPSGPLVLALSGGGDSMALACLLADEAARTGRPLHTLIVDHRLRPESASEADLTARRAEALGARAHILVWTSPATGQAAARRARHALLADAARDLGANRLFLAHTADDVIETLLMRLSRKGASWRSLAAMGALSASPAWPEGRGIVLARPLVRVARSGLRQFLRQRGQRWVEDRSNTNRAFERVRVRSGAPAPASRTGRRLLALNDAALAVDDRVRQLARLRIRAGAQILPWGAVRVDAAAFAGRSREVGMRACEALMLAVGGDAALPGPDSVSALHDALLAGMPFSAAGVLLTRDGIIGRDPGAAAGRADGHGGVAELRVGPGDCAVFDGRMLICAGSEPLTVQPLRVQNRPVPEVPARLRPSLAVISGGGQSVIAGLDTPPGDGAAGALIAERLDGLLGVSAYGTAGENTV</sequence>
<dbReference type="InterPro" id="IPR012795">
    <property type="entry name" value="tRNA_Ile_lys_synt_N"/>
</dbReference>
<keyword evidence="1 6" id="KW-0436">Ligase</keyword>
<dbReference type="CDD" id="cd01992">
    <property type="entry name" value="TilS_N"/>
    <property type="match status" value="1"/>
</dbReference>
<feature type="binding site" evidence="6">
    <location>
        <begin position="28"/>
        <end position="33"/>
    </location>
    <ligand>
        <name>ATP</name>
        <dbReference type="ChEBI" id="CHEBI:30616"/>
    </ligand>
</feature>
<evidence type="ECO:0000256" key="5">
    <source>
        <dbReference type="ARBA" id="ARBA00048539"/>
    </source>
</evidence>
<keyword evidence="2 6" id="KW-0819">tRNA processing</keyword>
<dbReference type="InterPro" id="IPR014729">
    <property type="entry name" value="Rossmann-like_a/b/a_fold"/>
</dbReference>
<comment type="caution">
    <text evidence="8">The sequence shown here is derived from an EMBL/GenBank/DDBJ whole genome shotgun (WGS) entry which is preliminary data.</text>
</comment>
<dbReference type="Pfam" id="PF01171">
    <property type="entry name" value="ATP_bind_3"/>
    <property type="match status" value="1"/>
</dbReference>
<dbReference type="PANTHER" id="PTHR43033:SF1">
    <property type="entry name" value="TRNA(ILE)-LYSIDINE SYNTHASE-RELATED"/>
    <property type="match status" value="1"/>
</dbReference>
<proteinExistence type="inferred from homology"/>
<evidence type="ECO:0000256" key="3">
    <source>
        <dbReference type="ARBA" id="ARBA00022741"/>
    </source>
</evidence>
<dbReference type="InterPro" id="IPR012094">
    <property type="entry name" value="tRNA_Ile_lys_synt"/>
</dbReference>
<dbReference type="InterPro" id="IPR011063">
    <property type="entry name" value="TilS/TtcA_N"/>
</dbReference>
<organism evidence="8 9">
    <name type="scientific">Glycocaulis albus</name>
    <dbReference type="NCBI Taxonomy" id="1382801"/>
    <lineage>
        <taxon>Bacteria</taxon>
        <taxon>Pseudomonadati</taxon>
        <taxon>Pseudomonadota</taxon>
        <taxon>Alphaproteobacteria</taxon>
        <taxon>Maricaulales</taxon>
        <taxon>Maricaulaceae</taxon>
        <taxon>Glycocaulis</taxon>
    </lineage>
</organism>
<dbReference type="Proteomes" id="UP000648722">
    <property type="component" value="Unassembled WGS sequence"/>
</dbReference>
<feature type="domain" description="tRNA(Ile)-lysidine/2-thiocytidine synthase N-terminal" evidence="7">
    <location>
        <begin position="23"/>
        <end position="205"/>
    </location>
</feature>
<evidence type="ECO:0000256" key="2">
    <source>
        <dbReference type="ARBA" id="ARBA00022694"/>
    </source>
</evidence>
<dbReference type="EMBL" id="BMFS01000008">
    <property type="protein sequence ID" value="GGH02662.1"/>
    <property type="molecule type" value="Genomic_DNA"/>
</dbReference>
<comment type="similarity">
    <text evidence="6">Belongs to the tRNA(Ile)-lysidine synthase family.</text>
</comment>
<dbReference type="NCBIfam" id="TIGR02432">
    <property type="entry name" value="lysidine_TilS_N"/>
    <property type="match status" value="1"/>
</dbReference>
<evidence type="ECO:0000256" key="4">
    <source>
        <dbReference type="ARBA" id="ARBA00022840"/>
    </source>
</evidence>
<evidence type="ECO:0000256" key="6">
    <source>
        <dbReference type="HAMAP-Rule" id="MF_01161"/>
    </source>
</evidence>
<evidence type="ECO:0000313" key="9">
    <source>
        <dbReference type="Proteomes" id="UP000648722"/>
    </source>
</evidence>
<name>A0ABQ1XTK9_9PROT</name>
<dbReference type="EC" id="6.3.4.19" evidence="6"/>
<evidence type="ECO:0000313" key="8">
    <source>
        <dbReference type="EMBL" id="GGH02662.1"/>
    </source>
</evidence>
<evidence type="ECO:0000259" key="7">
    <source>
        <dbReference type="Pfam" id="PF01171"/>
    </source>
</evidence>
<comment type="domain">
    <text evidence="6">The N-terminal region contains the highly conserved SGGXDS motif, predicted to be a P-loop motif involved in ATP binding.</text>
</comment>
<dbReference type="HAMAP" id="MF_01161">
    <property type="entry name" value="tRNA_Ile_lys_synt"/>
    <property type="match status" value="1"/>
</dbReference>
<gene>
    <name evidence="6" type="primary">tilS</name>
    <name evidence="8" type="ORF">GCM10007420_18680</name>
</gene>
<accession>A0ABQ1XTK9</accession>
<keyword evidence="3 6" id="KW-0547">Nucleotide-binding</keyword>
<dbReference type="PANTHER" id="PTHR43033">
    <property type="entry name" value="TRNA(ILE)-LYSIDINE SYNTHASE-RELATED"/>
    <property type="match status" value="1"/>
</dbReference>
<keyword evidence="6" id="KW-0963">Cytoplasm</keyword>
<dbReference type="Gene3D" id="3.40.50.620">
    <property type="entry name" value="HUPs"/>
    <property type="match status" value="1"/>
</dbReference>
<comment type="catalytic activity">
    <reaction evidence="5 6">
        <text>cytidine(34) in tRNA(Ile2) + L-lysine + ATP = lysidine(34) in tRNA(Ile2) + AMP + diphosphate + H(+)</text>
        <dbReference type="Rhea" id="RHEA:43744"/>
        <dbReference type="Rhea" id="RHEA-COMP:10625"/>
        <dbReference type="Rhea" id="RHEA-COMP:10670"/>
        <dbReference type="ChEBI" id="CHEBI:15378"/>
        <dbReference type="ChEBI" id="CHEBI:30616"/>
        <dbReference type="ChEBI" id="CHEBI:32551"/>
        <dbReference type="ChEBI" id="CHEBI:33019"/>
        <dbReference type="ChEBI" id="CHEBI:82748"/>
        <dbReference type="ChEBI" id="CHEBI:83665"/>
        <dbReference type="ChEBI" id="CHEBI:456215"/>
        <dbReference type="EC" id="6.3.4.19"/>
    </reaction>
</comment>
<comment type="function">
    <text evidence="6">Ligates lysine onto the cytidine present at position 34 of the AUA codon-specific tRNA(Ile) that contains the anticodon CAU, in an ATP-dependent manner. Cytidine is converted to lysidine, thus changing the amino acid specificity of the tRNA from methionine to isoleucine.</text>
</comment>
<reference evidence="9" key="1">
    <citation type="journal article" date="2019" name="Int. J. Syst. Evol. Microbiol.">
        <title>The Global Catalogue of Microorganisms (GCM) 10K type strain sequencing project: providing services to taxonomists for standard genome sequencing and annotation.</title>
        <authorList>
            <consortium name="The Broad Institute Genomics Platform"/>
            <consortium name="The Broad Institute Genome Sequencing Center for Infectious Disease"/>
            <person name="Wu L."/>
            <person name="Ma J."/>
        </authorList>
    </citation>
    <scope>NUCLEOTIDE SEQUENCE [LARGE SCALE GENOMIC DNA]</scope>
    <source>
        <strain evidence="9">CGMCC 1.12766</strain>
    </source>
</reference>
<dbReference type="RefSeq" id="WP_188452315.1">
    <property type="nucleotide sequence ID" value="NZ_BMFS01000008.1"/>
</dbReference>